<keyword evidence="1" id="KW-1133">Transmembrane helix</keyword>
<keyword evidence="3" id="KW-1185">Reference proteome</keyword>
<dbReference type="AlphaFoldDB" id="A0A7S7RRA3"/>
<proteinExistence type="predicted"/>
<reference evidence="2 3" key="1">
    <citation type="submission" date="2020-05" db="EMBL/GenBank/DDBJ databases">
        <title>Sulfurimonas marisnigri, sp. nov., and Sulfurimonas baltica, sp. nov., manganese oxide reducing chemolithoautotrophs of the class Epsilonproteobacteria isolated from the pelagic redoxclines of the Black and Baltic Seas and emended description of the genus Sulfurimonas.</title>
        <authorList>
            <person name="Henkel J.V."/>
            <person name="Laudan C."/>
            <person name="Werner J."/>
            <person name="Neu T."/>
            <person name="Plewe S."/>
            <person name="Sproer C."/>
            <person name="Bunk B."/>
            <person name="Schulz-Vogt H.N."/>
        </authorList>
    </citation>
    <scope>NUCLEOTIDE SEQUENCE [LARGE SCALE GENOMIC DNA]</scope>
    <source>
        <strain evidence="2 3">SoZ1</strain>
    </source>
</reference>
<dbReference type="Proteomes" id="UP000593836">
    <property type="component" value="Chromosome"/>
</dbReference>
<dbReference type="Pfam" id="PF11335">
    <property type="entry name" value="DUF3137"/>
    <property type="match status" value="1"/>
</dbReference>
<keyword evidence="1" id="KW-0812">Transmembrane</keyword>
<feature type="transmembrane region" description="Helical" evidence="1">
    <location>
        <begin position="33"/>
        <end position="51"/>
    </location>
</feature>
<evidence type="ECO:0000313" key="3">
    <source>
        <dbReference type="Proteomes" id="UP000593836"/>
    </source>
</evidence>
<dbReference type="RefSeq" id="WP_194367553.1">
    <property type="nucleotide sequence ID" value="NZ_CP054493.1"/>
</dbReference>
<protein>
    <submittedName>
        <fullName evidence="2">DUF3137 domain-containing protein</fullName>
    </submittedName>
</protein>
<accession>A0A7S7RRA3</accession>
<dbReference type="InterPro" id="IPR021484">
    <property type="entry name" value="DUF3137"/>
</dbReference>
<sequence>MKSVSELTDFYYKNLFPTLQKLEDDRRRLKQKIIFIAVIYTIISAILASFFINNLDIIIFIYIALGVIIYKFLVHDYTHEFKMSIIKPLIHAIDKTLLYSSKTHISEYIFNRSNLFSEPDRMSGNDYVKGNVEDINIQFSDIHAEKRNRNSKGKDSWSTIFKGLFIVAEFNKHFAGETVVLPDSAQSTFGDLIGNWLQSNNMARDELVKMDNPEFEKEFVVYSTNQIEARYILSHSLMKKLLVFKHKSKHPLHVSFIGSNIHMAVEYNKDLFEPAIFSSLLDYKVAMEYVKTLHLAISIVQELKLNQKLWSKR</sequence>
<gene>
    <name evidence="2" type="ORF">HUE87_04575</name>
</gene>
<evidence type="ECO:0000313" key="2">
    <source>
        <dbReference type="EMBL" id="QOY55514.1"/>
    </source>
</evidence>
<dbReference type="KEGG" id="smas:HUE87_04575"/>
<evidence type="ECO:0000256" key="1">
    <source>
        <dbReference type="SAM" id="Phobius"/>
    </source>
</evidence>
<name>A0A7S7RRA3_9BACT</name>
<organism evidence="2 3">
    <name type="scientific">Candidatus Sulfurimonas marisnigri</name>
    <dbReference type="NCBI Taxonomy" id="2740405"/>
    <lineage>
        <taxon>Bacteria</taxon>
        <taxon>Pseudomonadati</taxon>
        <taxon>Campylobacterota</taxon>
        <taxon>Epsilonproteobacteria</taxon>
        <taxon>Campylobacterales</taxon>
        <taxon>Sulfurimonadaceae</taxon>
        <taxon>Sulfurimonas</taxon>
    </lineage>
</organism>
<feature type="transmembrane region" description="Helical" evidence="1">
    <location>
        <begin position="57"/>
        <end position="74"/>
    </location>
</feature>
<keyword evidence="1" id="KW-0472">Membrane</keyword>
<dbReference type="EMBL" id="CP054493">
    <property type="protein sequence ID" value="QOY55514.1"/>
    <property type="molecule type" value="Genomic_DNA"/>
</dbReference>